<dbReference type="InterPro" id="IPR006195">
    <property type="entry name" value="aa-tRNA-synth_II"/>
</dbReference>
<accession>A0A7J4JKY8</accession>
<dbReference type="InterPro" id="IPR045864">
    <property type="entry name" value="aa-tRNA-synth_II/BPL/LPL"/>
</dbReference>
<dbReference type="Proteomes" id="UP000564964">
    <property type="component" value="Unassembled WGS sequence"/>
</dbReference>
<evidence type="ECO:0000256" key="7">
    <source>
        <dbReference type="ARBA" id="ARBA00023146"/>
    </source>
</evidence>
<gene>
    <name evidence="12" type="primary">hisS</name>
    <name evidence="12" type="ORF">HA252_00795</name>
</gene>
<dbReference type="Gene3D" id="3.40.50.800">
    <property type="entry name" value="Anticodon-binding domain"/>
    <property type="match status" value="1"/>
</dbReference>
<dbReference type="PANTHER" id="PTHR11476">
    <property type="entry name" value="HISTIDYL-TRNA SYNTHETASE"/>
    <property type="match status" value="1"/>
</dbReference>
<comment type="catalytic activity">
    <reaction evidence="8">
        <text>tRNA(His) + L-histidine + ATP = L-histidyl-tRNA(His) + AMP + diphosphate + H(+)</text>
        <dbReference type="Rhea" id="RHEA:17313"/>
        <dbReference type="Rhea" id="RHEA-COMP:9665"/>
        <dbReference type="Rhea" id="RHEA-COMP:9689"/>
        <dbReference type="ChEBI" id="CHEBI:15378"/>
        <dbReference type="ChEBI" id="CHEBI:30616"/>
        <dbReference type="ChEBI" id="CHEBI:33019"/>
        <dbReference type="ChEBI" id="CHEBI:57595"/>
        <dbReference type="ChEBI" id="CHEBI:78442"/>
        <dbReference type="ChEBI" id="CHEBI:78527"/>
        <dbReference type="ChEBI" id="CHEBI:456215"/>
        <dbReference type="EC" id="6.1.1.21"/>
    </reaction>
</comment>
<evidence type="ECO:0000256" key="4">
    <source>
        <dbReference type="ARBA" id="ARBA00022741"/>
    </source>
</evidence>
<keyword evidence="5" id="KW-0067">ATP-binding</keyword>
<keyword evidence="6" id="KW-0648">Protein biosynthesis</keyword>
<dbReference type="GO" id="GO:0005737">
    <property type="term" value="C:cytoplasm"/>
    <property type="evidence" value="ECO:0007669"/>
    <property type="project" value="UniProtKB-UniRule"/>
</dbReference>
<keyword evidence="3 12" id="KW-0436">Ligase</keyword>
<dbReference type="InterPro" id="IPR033656">
    <property type="entry name" value="HisRS_anticodon"/>
</dbReference>
<dbReference type="NCBIfam" id="TIGR00442">
    <property type="entry name" value="hisS"/>
    <property type="match status" value="1"/>
</dbReference>
<evidence type="ECO:0000256" key="10">
    <source>
        <dbReference type="PIRSR" id="PIRSR001549-1"/>
    </source>
</evidence>
<dbReference type="GO" id="GO:0005524">
    <property type="term" value="F:ATP binding"/>
    <property type="evidence" value="ECO:0007669"/>
    <property type="project" value="UniProtKB-KW"/>
</dbReference>
<evidence type="ECO:0000256" key="3">
    <source>
        <dbReference type="ARBA" id="ARBA00022598"/>
    </source>
</evidence>
<dbReference type="PROSITE" id="PS50862">
    <property type="entry name" value="AA_TRNA_LIGASE_II"/>
    <property type="match status" value="1"/>
</dbReference>
<evidence type="ECO:0000256" key="1">
    <source>
        <dbReference type="ARBA" id="ARBA00008226"/>
    </source>
</evidence>
<evidence type="ECO:0000256" key="5">
    <source>
        <dbReference type="ARBA" id="ARBA00022840"/>
    </source>
</evidence>
<dbReference type="EMBL" id="DUGH01000017">
    <property type="protein sequence ID" value="HIH15926.1"/>
    <property type="molecule type" value="Genomic_DNA"/>
</dbReference>
<keyword evidence="4" id="KW-0547">Nucleotide-binding</keyword>
<dbReference type="GO" id="GO:0006427">
    <property type="term" value="P:histidyl-tRNA aminoacylation"/>
    <property type="evidence" value="ECO:0007669"/>
    <property type="project" value="UniProtKB-UniRule"/>
</dbReference>
<feature type="binding site" evidence="10">
    <location>
        <position position="107"/>
    </location>
    <ligand>
        <name>L-histidine</name>
        <dbReference type="ChEBI" id="CHEBI:57595"/>
    </ligand>
</feature>
<dbReference type="AlphaFoldDB" id="A0A7J4JKY8"/>
<dbReference type="CDD" id="cd00859">
    <property type="entry name" value="HisRS_anticodon"/>
    <property type="match status" value="1"/>
</dbReference>
<dbReference type="Pfam" id="PF13393">
    <property type="entry name" value="tRNA-synt_His"/>
    <property type="match status" value="1"/>
</dbReference>
<feature type="domain" description="Aminoacyl-transfer RNA synthetases class-II family profile" evidence="11">
    <location>
        <begin position="1"/>
        <end position="328"/>
    </location>
</feature>
<feature type="binding site" evidence="10">
    <location>
        <begin position="262"/>
        <end position="263"/>
    </location>
    <ligand>
        <name>L-histidine</name>
        <dbReference type="ChEBI" id="CHEBI:57595"/>
    </ligand>
</feature>
<dbReference type="HAMAP" id="MF_00127">
    <property type="entry name" value="His_tRNA_synth"/>
    <property type="match status" value="1"/>
</dbReference>
<dbReference type="Gene3D" id="3.30.930.10">
    <property type="entry name" value="Bira Bifunctional Protein, Domain 2"/>
    <property type="match status" value="1"/>
</dbReference>
<dbReference type="SUPFAM" id="SSF55681">
    <property type="entry name" value="Class II aaRS and biotin synthetases"/>
    <property type="match status" value="1"/>
</dbReference>
<evidence type="ECO:0000256" key="6">
    <source>
        <dbReference type="ARBA" id="ARBA00022917"/>
    </source>
</evidence>
<comment type="similarity">
    <text evidence="1">Belongs to the class-II aminoacyl-tRNA synthetase family.</text>
</comment>
<feature type="binding site" evidence="10">
    <location>
        <position position="258"/>
    </location>
    <ligand>
        <name>L-histidine</name>
        <dbReference type="ChEBI" id="CHEBI:57595"/>
    </ligand>
</feature>
<proteinExistence type="inferred from homology"/>
<feature type="binding site" evidence="10">
    <location>
        <position position="121"/>
    </location>
    <ligand>
        <name>L-histidine</name>
        <dbReference type="ChEBI" id="CHEBI:57595"/>
    </ligand>
</feature>
<comment type="caution">
    <text evidence="12">The sequence shown here is derived from an EMBL/GenBank/DDBJ whole genome shotgun (WGS) entry which is preliminary data.</text>
</comment>
<organism evidence="12 13">
    <name type="scientific">Candidatus Iainarchaeum sp</name>
    <dbReference type="NCBI Taxonomy" id="3101447"/>
    <lineage>
        <taxon>Archaea</taxon>
        <taxon>Candidatus Iainarchaeota</taxon>
        <taxon>Candidatus Iainarchaeia</taxon>
        <taxon>Candidatus Iainarchaeales</taxon>
        <taxon>Candidatus Iainarchaeaceae</taxon>
        <taxon>Candidatus Iainarchaeum</taxon>
    </lineage>
</organism>
<feature type="binding site" evidence="10">
    <location>
        <begin position="78"/>
        <end position="80"/>
    </location>
    <ligand>
        <name>L-histidine</name>
        <dbReference type="ChEBI" id="CHEBI:57595"/>
    </ligand>
</feature>
<evidence type="ECO:0000259" key="11">
    <source>
        <dbReference type="PROSITE" id="PS50862"/>
    </source>
</evidence>
<dbReference type="InterPro" id="IPR004516">
    <property type="entry name" value="HisRS/HisZ"/>
</dbReference>
<dbReference type="InterPro" id="IPR015807">
    <property type="entry name" value="His-tRNA-ligase"/>
</dbReference>
<feature type="non-terminal residue" evidence="12">
    <location>
        <position position="1"/>
    </location>
</feature>
<dbReference type="CDD" id="cd00773">
    <property type="entry name" value="HisRS-like_core"/>
    <property type="match status" value="1"/>
</dbReference>
<reference evidence="13" key="1">
    <citation type="journal article" date="2020" name="bioRxiv">
        <title>A rank-normalized archaeal taxonomy based on genome phylogeny resolves widespread incomplete and uneven classifications.</title>
        <authorList>
            <person name="Rinke C."/>
            <person name="Chuvochina M."/>
            <person name="Mussig A.J."/>
            <person name="Chaumeil P.-A."/>
            <person name="Waite D.W."/>
            <person name="Whitman W.B."/>
            <person name="Parks D.H."/>
            <person name="Hugenholtz P."/>
        </authorList>
    </citation>
    <scope>NUCLEOTIDE SEQUENCE [LARGE SCALE GENOMIC DNA]</scope>
</reference>
<sequence>LQNVRGTRDFLPERMKKKQFIEDTCRQVFELYGFYPLQTPALEELELLAKKGAGGQEISKEIYWFKDQGDRNIGLRFDLTVPMGRVVATNRDLSKPFKRYAIGQVWRYDRPGANRYREFTQADADTVGGNSTLADFEVIACALEIVKRLGLDAKVKVNNRKLLEELAKKCKVKPEQVVDCFRSLDKADKIEGKGVEKELKEKGIPTDILEVVRQNDAASAMKQVGKDSEGLKEALDLIGMLEAQGCKGKVQLDLSLARGLEYYTGNVFEVMVPGVASIAGGGRYDKLVGLYGGQESPATGISFGVDRLLDVLEDRLPAQNRTRVFVAPIGETALKPAVDLAQRLRGMGVNTDMDLCGRGISKNLAYASRLGVPFVLIVGEKDLAAGELTLKDLASGKETKLKVSDLNKVNDLVK</sequence>
<dbReference type="Pfam" id="PF03129">
    <property type="entry name" value="HGTP_anticodon"/>
    <property type="match status" value="1"/>
</dbReference>
<feature type="binding site" evidence="10">
    <location>
        <position position="125"/>
    </location>
    <ligand>
        <name>L-histidine</name>
        <dbReference type="ChEBI" id="CHEBI:57595"/>
    </ligand>
</feature>
<dbReference type="PIRSF" id="PIRSF001549">
    <property type="entry name" value="His-tRNA_synth"/>
    <property type="match status" value="1"/>
</dbReference>
<evidence type="ECO:0000313" key="12">
    <source>
        <dbReference type="EMBL" id="HIH15926.1"/>
    </source>
</evidence>
<evidence type="ECO:0000313" key="13">
    <source>
        <dbReference type="Proteomes" id="UP000564964"/>
    </source>
</evidence>
<evidence type="ECO:0000256" key="8">
    <source>
        <dbReference type="ARBA" id="ARBA00047639"/>
    </source>
</evidence>
<protein>
    <recommendedName>
        <fullName evidence="2 9">Histidine--tRNA ligase</fullName>
        <ecNumber evidence="2 9">6.1.1.21</ecNumber>
    </recommendedName>
</protein>
<dbReference type="PANTHER" id="PTHR11476:SF7">
    <property type="entry name" value="HISTIDINE--TRNA LIGASE"/>
    <property type="match status" value="1"/>
</dbReference>
<dbReference type="SUPFAM" id="SSF52954">
    <property type="entry name" value="Class II aaRS ABD-related"/>
    <property type="match status" value="1"/>
</dbReference>
<dbReference type="GO" id="GO:0004821">
    <property type="term" value="F:histidine-tRNA ligase activity"/>
    <property type="evidence" value="ECO:0007669"/>
    <property type="project" value="UniProtKB-UniRule"/>
</dbReference>
<evidence type="ECO:0000256" key="9">
    <source>
        <dbReference type="NCBIfam" id="TIGR00442"/>
    </source>
</evidence>
<keyword evidence="7" id="KW-0030">Aminoacyl-tRNA synthetase</keyword>
<evidence type="ECO:0000256" key="2">
    <source>
        <dbReference type="ARBA" id="ARBA00012815"/>
    </source>
</evidence>
<dbReference type="EC" id="6.1.1.21" evidence="2 9"/>
<dbReference type="InterPro" id="IPR036621">
    <property type="entry name" value="Anticodon-bd_dom_sf"/>
</dbReference>
<dbReference type="InterPro" id="IPR004154">
    <property type="entry name" value="Anticodon-bd"/>
</dbReference>
<name>A0A7J4JKY8_9ARCH</name>
<dbReference type="InterPro" id="IPR041715">
    <property type="entry name" value="HisRS-like_core"/>
</dbReference>